<dbReference type="OrthoDB" id="3854292at2759"/>
<dbReference type="GeneID" id="71983535"/>
<proteinExistence type="predicted"/>
<dbReference type="RefSeq" id="XP_047758330.1">
    <property type="nucleotide sequence ID" value="XM_047902805.1"/>
</dbReference>
<accession>A0A9Q8P5I4</accession>
<feature type="compositionally biased region" description="Acidic residues" evidence="1">
    <location>
        <begin position="188"/>
        <end position="198"/>
    </location>
</feature>
<feature type="compositionally biased region" description="Low complexity" evidence="1">
    <location>
        <begin position="241"/>
        <end position="256"/>
    </location>
</feature>
<keyword evidence="3" id="KW-1185">Reference proteome</keyword>
<dbReference type="OMA" id="RYWINRE"/>
<reference evidence="2" key="2">
    <citation type="journal article" date="2022" name="Microb. Genom.">
        <title>A chromosome-scale genome assembly of the tomato pathogen Cladosporium fulvum reveals a compartmentalized genome architecture and the presence of a dispensable chromosome.</title>
        <authorList>
            <person name="Zaccaron A.Z."/>
            <person name="Chen L.H."/>
            <person name="Samaras A."/>
            <person name="Stergiopoulos I."/>
        </authorList>
    </citation>
    <scope>NUCLEOTIDE SEQUENCE</scope>
    <source>
        <strain evidence="2">Race5_Kim</strain>
    </source>
</reference>
<evidence type="ECO:0000313" key="2">
    <source>
        <dbReference type="EMBL" id="UJO13964.1"/>
    </source>
</evidence>
<evidence type="ECO:0000313" key="3">
    <source>
        <dbReference type="Proteomes" id="UP000756132"/>
    </source>
</evidence>
<protein>
    <submittedName>
        <fullName evidence="2">Uncharacterized protein</fullName>
    </submittedName>
</protein>
<feature type="compositionally biased region" description="Polar residues" evidence="1">
    <location>
        <begin position="221"/>
        <end position="240"/>
    </location>
</feature>
<sequence length="476" mass="54484">MAYSQNFSDHLLRQLNESNRRNLELQSLLAHKDDQLAGANAQLQRALAAPHMNAQPSQPSLVQNLQKRNHDFQGQLQHAKQATTDAQRKLNERTTDFNAVYKEQQTQILALQQKLNLTGIDTKAVVPFEDPAKVVLLEKDLAKANVELKRLRTAYSSLQKQFEAEKKQNEQQQGFPATAPGKIAQTHEDDEDMDDEEPNQPWIKEETSNTSAAKVAPKPSAVSSKKITPSSSAPRQQTVPRSSLYSQSSRRSSTMSNIAVTPRSTISKSSRKTSLASTTQPKSKKRRRSIEEELESELDDLEIFDPIPRKRSRRSIGSNIDVDTSDIRQKFHFKAILDYDSDGGCRYYVSTDKEDIVDECEIWDDIKLVVDSWEEAKGECWAYEFEDKMRGKQCKHIKCCVSSKLRVEGRPKGRTNWRSGCEGKYACKDCVEENKPCFTWDGESEGFKMLPLHEEDRDERYPLKKGYEVRYWINRE</sequence>
<name>A0A9Q8P5I4_PASFU</name>
<feature type="compositionally biased region" description="Low complexity" evidence="1">
    <location>
        <begin position="263"/>
        <end position="274"/>
    </location>
</feature>
<dbReference type="EMBL" id="CP090164">
    <property type="protein sequence ID" value="UJO13964.1"/>
    <property type="molecule type" value="Genomic_DNA"/>
</dbReference>
<feature type="region of interest" description="Disordered" evidence="1">
    <location>
        <begin position="162"/>
        <end position="291"/>
    </location>
</feature>
<organism evidence="2 3">
    <name type="scientific">Passalora fulva</name>
    <name type="common">Tomato leaf mold</name>
    <name type="synonym">Cladosporium fulvum</name>
    <dbReference type="NCBI Taxonomy" id="5499"/>
    <lineage>
        <taxon>Eukaryota</taxon>
        <taxon>Fungi</taxon>
        <taxon>Dikarya</taxon>
        <taxon>Ascomycota</taxon>
        <taxon>Pezizomycotina</taxon>
        <taxon>Dothideomycetes</taxon>
        <taxon>Dothideomycetidae</taxon>
        <taxon>Mycosphaerellales</taxon>
        <taxon>Mycosphaerellaceae</taxon>
        <taxon>Fulvia</taxon>
    </lineage>
</organism>
<evidence type="ECO:0000256" key="1">
    <source>
        <dbReference type="SAM" id="MobiDB-lite"/>
    </source>
</evidence>
<dbReference type="KEGG" id="ffu:CLAFUR5_03657"/>
<reference evidence="2" key="1">
    <citation type="submission" date="2021-12" db="EMBL/GenBank/DDBJ databases">
        <authorList>
            <person name="Zaccaron A."/>
            <person name="Stergiopoulos I."/>
        </authorList>
    </citation>
    <scope>NUCLEOTIDE SEQUENCE</scope>
    <source>
        <strain evidence="2">Race5_Kim</strain>
    </source>
</reference>
<dbReference type="AlphaFoldDB" id="A0A9Q8P5I4"/>
<gene>
    <name evidence="2" type="ORF">CLAFUR5_03657</name>
</gene>
<dbReference type="Proteomes" id="UP000756132">
    <property type="component" value="Chromosome 2"/>
</dbReference>